<feature type="compositionally biased region" description="Basic and acidic residues" evidence="1">
    <location>
        <begin position="477"/>
        <end position="487"/>
    </location>
</feature>
<evidence type="ECO:0000313" key="4">
    <source>
        <dbReference type="EMBL" id="ELZ13869.1"/>
    </source>
</evidence>
<comment type="caution">
    <text evidence="4">The sequence shown here is derived from an EMBL/GenBank/DDBJ whole genome shotgun (WGS) entry which is preliminary data.</text>
</comment>
<dbReference type="SUPFAM" id="SSF55785">
    <property type="entry name" value="PYP-like sensor domain (PAS domain)"/>
    <property type="match status" value="1"/>
</dbReference>
<feature type="transmembrane region" description="Helical" evidence="2">
    <location>
        <begin position="38"/>
        <end position="56"/>
    </location>
</feature>
<dbReference type="RefSeq" id="WP_007697833.1">
    <property type="nucleotide sequence ID" value="NZ_AOIQ01000006.1"/>
</dbReference>
<feature type="domain" description="PAS" evidence="3">
    <location>
        <begin position="233"/>
        <end position="301"/>
    </location>
</feature>
<evidence type="ECO:0000313" key="5">
    <source>
        <dbReference type="Proteomes" id="UP000011560"/>
    </source>
</evidence>
<dbReference type="NCBIfam" id="TIGR00229">
    <property type="entry name" value="sensory_box"/>
    <property type="match status" value="1"/>
</dbReference>
<dbReference type="Gene3D" id="3.30.565.10">
    <property type="entry name" value="Histidine kinase-like ATPase, C-terminal domain"/>
    <property type="match status" value="1"/>
</dbReference>
<dbReference type="InterPro" id="IPR036890">
    <property type="entry name" value="HATPase_C_sf"/>
</dbReference>
<feature type="transmembrane region" description="Helical" evidence="2">
    <location>
        <begin position="76"/>
        <end position="97"/>
    </location>
</feature>
<gene>
    <name evidence="4" type="ORF">C479_03451</name>
</gene>
<dbReference type="OrthoDB" id="240966at2157"/>
<dbReference type="Pfam" id="PF13188">
    <property type="entry name" value="PAS_8"/>
    <property type="match status" value="1"/>
</dbReference>
<proteinExistence type="predicted"/>
<feature type="region of interest" description="Disordered" evidence="1">
    <location>
        <begin position="521"/>
        <end position="549"/>
    </location>
</feature>
<feature type="transmembrane region" description="Helical" evidence="2">
    <location>
        <begin position="135"/>
        <end position="161"/>
    </location>
</feature>
<keyword evidence="2" id="KW-0472">Membrane</keyword>
<dbReference type="CDD" id="cd00130">
    <property type="entry name" value="PAS"/>
    <property type="match status" value="1"/>
</dbReference>
<evidence type="ECO:0000256" key="1">
    <source>
        <dbReference type="SAM" id="MobiDB-lite"/>
    </source>
</evidence>
<keyword evidence="2" id="KW-0812">Transmembrane</keyword>
<dbReference type="PROSITE" id="PS50112">
    <property type="entry name" value="PAS"/>
    <property type="match status" value="1"/>
</dbReference>
<dbReference type="Gene3D" id="3.30.450.20">
    <property type="entry name" value="PAS domain"/>
    <property type="match status" value="1"/>
</dbReference>
<reference evidence="4 5" key="1">
    <citation type="journal article" date="2014" name="PLoS Genet.">
        <title>Phylogenetically driven sequencing of extremely halophilic archaea reveals strategies for static and dynamic osmo-response.</title>
        <authorList>
            <person name="Becker E.A."/>
            <person name="Seitzer P.M."/>
            <person name="Tritt A."/>
            <person name="Larsen D."/>
            <person name="Krusor M."/>
            <person name="Yao A.I."/>
            <person name="Wu D."/>
            <person name="Madern D."/>
            <person name="Eisen J.A."/>
            <person name="Darling A.E."/>
            <person name="Facciotti M.T."/>
        </authorList>
    </citation>
    <scope>NUCLEOTIDE SEQUENCE [LARGE SCALE GENOMIC DNA]</scope>
    <source>
        <strain evidence="4 5">JCM 14624</strain>
    </source>
</reference>
<dbReference type="InterPro" id="IPR035965">
    <property type="entry name" value="PAS-like_dom_sf"/>
</dbReference>
<dbReference type="Proteomes" id="UP000011560">
    <property type="component" value="Unassembled WGS sequence"/>
</dbReference>
<feature type="region of interest" description="Disordered" evidence="1">
    <location>
        <begin position="477"/>
        <end position="499"/>
    </location>
</feature>
<dbReference type="EMBL" id="AOIQ01000006">
    <property type="protein sequence ID" value="ELZ13869.1"/>
    <property type="molecule type" value="Genomic_DNA"/>
</dbReference>
<organism evidence="4 5">
    <name type="scientific">Halovivax asiaticus JCM 14624</name>
    <dbReference type="NCBI Taxonomy" id="1227490"/>
    <lineage>
        <taxon>Archaea</taxon>
        <taxon>Methanobacteriati</taxon>
        <taxon>Methanobacteriota</taxon>
        <taxon>Stenosarchaea group</taxon>
        <taxon>Halobacteria</taxon>
        <taxon>Halobacteriales</taxon>
        <taxon>Natrialbaceae</taxon>
        <taxon>Halovivax</taxon>
    </lineage>
</organism>
<protein>
    <submittedName>
        <fullName evidence="4">PAS/PAC sensor protein</fullName>
    </submittedName>
</protein>
<keyword evidence="5" id="KW-1185">Reference proteome</keyword>
<dbReference type="AlphaFoldDB" id="M0BW36"/>
<sequence length="549" mass="59389">MDSLTFLRIGIATVAAFVAVALIVVLRPYRERASARALLGVGATMAVGSALHLLVADLTPPNAALDVTGWDLEPTAWIVVGSTTTVIAGGVWVLFVFRYTGRSRRVRQLTAAIVAGIDFGAVAVATVALTAASAIAYQALTMAFLLVGFLITIGVFLLLWPSIGQHAVQIREPLTLSAGAIGLLSGSFVAQIFERPLLFPALWAVAGGLFLVAVVRYPVFETPPSARVLGRDRVVEELSDGVLIVDRRGRIRDCNPAAKRLFGLERASIREKRLESIFPTAIDPRELATKAEPLRVELSDGTTLNVTADPITDGRNRQFGSLLFCTDVTKRKRREDQSTLLSRFLVEEIRERMVEVADGARHAQRTGADDVTAAARIWERTTVLTSLVAQTRSIERAIAEDGVRGNRRIDPHPVLREIRDSIATDDGPRIAIDGPEAPIDTTVNRALLRSLLEPVVRDAYEHASTRVEVGVDGDAPHVRIVDDRPDASTETEDERETGSPLTVTRLALEQLGSRLSVERDGAGRRVVVELPTDRPDRVASAAPDGGGSR</sequence>
<feature type="transmembrane region" description="Helical" evidence="2">
    <location>
        <begin position="109"/>
        <end position="129"/>
    </location>
</feature>
<name>M0BW36_9EURY</name>
<feature type="transmembrane region" description="Helical" evidence="2">
    <location>
        <begin position="6"/>
        <end position="26"/>
    </location>
</feature>
<evidence type="ECO:0000256" key="2">
    <source>
        <dbReference type="SAM" id="Phobius"/>
    </source>
</evidence>
<feature type="compositionally biased region" description="Basic and acidic residues" evidence="1">
    <location>
        <begin position="521"/>
        <end position="537"/>
    </location>
</feature>
<feature type="transmembrane region" description="Helical" evidence="2">
    <location>
        <begin position="199"/>
        <end position="219"/>
    </location>
</feature>
<keyword evidence="2" id="KW-1133">Transmembrane helix</keyword>
<dbReference type="STRING" id="1227490.C479_03451"/>
<dbReference type="SMART" id="SM00091">
    <property type="entry name" value="PAS"/>
    <property type="match status" value="1"/>
</dbReference>
<evidence type="ECO:0000259" key="3">
    <source>
        <dbReference type="PROSITE" id="PS50112"/>
    </source>
</evidence>
<accession>M0BW36</accession>
<dbReference type="InterPro" id="IPR000014">
    <property type="entry name" value="PAS"/>
</dbReference>